<dbReference type="InterPro" id="IPR036163">
    <property type="entry name" value="HMA_dom_sf"/>
</dbReference>
<dbReference type="SUPFAM" id="SSF55008">
    <property type="entry name" value="HMA, heavy metal-associated domain"/>
    <property type="match status" value="1"/>
</dbReference>
<evidence type="ECO:0000259" key="1">
    <source>
        <dbReference type="PROSITE" id="PS50846"/>
    </source>
</evidence>
<name>A0A1N7EW46_9RHOB</name>
<dbReference type="Gene3D" id="3.30.70.100">
    <property type="match status" value="1"/>
</dbReference>
<keyword evidence="3" id="KW-1185">Reference proteome</keyword>
<evidence type="ECO:0000313" key="2">
    <source>
        <dbReference type="EMBL" id="SIR92323.1"/>
    </source>
</evidence>
<dbReference type="CDD" id="cd00371">
    <property type="entry name" value="HMA"/>
    <property type="match status" value="1"/>
</dbReference>
<dbReference type="OrthoDB" id="9801832at2"/>
<sequence>MKQFKVPGMSCGHCTSTIEKAIKAADPAARMSCDTGSRMIEVESVLDAPALLGVIQGAGYDVQVMAGA</sequence>
<dbReference type="STRING" id="573024.SAMN05216208_1567"/>
<dbReference type="GO" id="GO:0046872">
    <property type="term" value="F:metal ion binding"/>
    <property type="evidence" value="ECO:0007669"/>
    <property type="project" value="InterPro"/>
</dbReference>
<dbReference type="Proteomes" id="UP000186019">
    <property type="component" value="Unassembled WGS sequence"/>
</dbReference>
<feature type="domain" description="HMA" evidence="1">
    <location>
        <begin position="1"/>
        <end position="63"/>
    </location>
</feature>
<dbReference type="AlphaFoldDB" id="A0A1N7EW46"/>
<dbReference type="EMBL" id="FTNV01000001">
    <property type="protein sequence ID" value="SIR92323.1"/>
    <property type="molecule type" value="Genomic_DNA"/>
</dbReference>
<proteinExistence type="predicted"/>
<dbReference type="RefSeq" id="WP_076530803.1">
    <property type="nucleotide sequence ID" value="NZ_FOAC01000001.1"/>
</dbReference>
<dbReference type="InterPro" id="IPR006121">
    <property type="entry name" value="HMA_dom"/>
</dbReference>
<reference evidence="2 3" key="1">
    <citation type="submission" date="2017-01" db="EMBL/GenBank/DDBJ databases">
        <authorList>
            <person name="Mah S.A."/>
            <person name="Swanson W.J."/>
            <person name="Moy G.W."/>
            <person name="Vacquier V.D."/>
        </authorList>
    </citation>
    <scope>NUCLEOTIDE SEQUENCE [LARGE SCALE GENOMIC DNA]</scope>
    <source>
        <strain evidence="2 3">DSM 29590</strain>
    </source>
</reference>
<gene>
    <name evidence="2" type="ORF">SAMN05421666_0568</name>
</gene>
<evidence type="ECO:0000313" key="3">
    <source>
        <dbReference type="Proteomes" id="UP000186019"/>
    </source>
</evidence>
<dbReference type="PROSITE" id="PS50846">
    <property type="entry name" value="HMA_2"/>
    <property type="match status" value="1"/>
</dbReference>
<protein>
    <submittedName>
        <fullName evidence="2">Copper chaperone</fullName>
    </submittedName>
</protein>
<organism evidence="2 3">
    <name type="scientific">Roseovarius nanhaiticus</name>
    <dbReference type="NCBI Taxonomy" id="573024"/>
    <lineage>
        <taxon>Bacteria</taxon>
        <taxon>Pseudomonadati</taxon>
        <taxon>Pseudomonadota</taxon>
        <taxon>Alphaproteobacteria</taxon>
        <taxon>Rhodobacterales</taxon>
        <taxon>Roseobacteraceae</taxon>
        <taxon>Roseovarius</taxon>
    </lineage>
</organism>
<dbReference type="Pfam" id="PF00403">
    <property type="entry name" value="HMA"/>
    <property type="match status" value="1"/>
</dbReference>
<accession>A0A1N7EW46</accession>